<dbReference type="InterPro" id="IPR002575">
    <property type="entry name" value="Aminoglycoside_PTrfase"/>
</dbReference>
<keyword evidence="2" id="KW-0808">Transferase</keyword>
<feature type="domain" description="Aminoglycoside phosphotransferase" evidence="1">
    <location>
        <begin position="30"/>
        <end position="105"/>
    </location>
</feature>
<evidence type="ECO:0000259" key="1">
    <source>
        <dbReference type="Pfam" id="PF01636"/>
    </source>
</evidence>
<dbReference type="SUPFAM" id="SSF56112">
    <property type="entry name" value="Protein kinase-like (PK-like)"/>
    <property type="match status" value="1"/>
</dbReference>
<keyword evidence="2" id="KW-0418">Kinase</keyword>
<feature type="domain" description="Aminoglycoside phosphotransferase" evidence="1">
    <location>
        <begin position="111"/>
        <end position="174"/>
    </location>
</feature>
<keyword evidence="3" id="KW-1185">Reference proteome</keyword>
<dbReference type="EMBL" id="FQUP01000001">
    <property type="protein sequence ID" value="SHF28397.1"/>
    <property type="molecule type" value="Genomic_DNA"/>
</dbReference>
<dbReference type="OrthoDB" id="236897at2"/>
<reference evidence="2 3" key="1">
    <citation type="submission" date="2016-11" db="EMBL/GenBank/DDBJ databases">
        <authorList>
            <person name="Jaros S."/>
            <person name="Januszkiewicz K."/>
            <person name="Wedrychowicz H."/>
        </authorList>
    </citation>
    <scope>NUCLEOTIDE SEQUENCE [LARGE SCALE GENOMIC DNA]</scope>
    <source>
        <strain evidence="2 3">DSM 19436</strain>
    </source>
</reference>
<protein>
    <submittedName>
        <fullName evidence="2">Ser/Thr protein kinase RdoA involved in Cpx stress response, MazF antagonist</fullName>
    </submittedName>
</protein>
<evidence type="ECO:0000313" key="2">
    <source>
        <dbReference type="EMBL" id="SHF28397.1"/>
    </source>
</evidence>
<proteinExistence type="predicted"/>
<gene>
    <name evidence="2" type="ORF">SAMN02745157_2098</name>
</gene>
<sequence length="257" mass="28447">MLELEGGRAGRIWRDGDSVTRPAGAWTPTVHRFLRHLHDAGFSAAPMPLALEGGQEIVTYVEGRVCEDLADPATGSLAMLASAGALLRRFHDAARGFLESDGEEQRWMLPPQEPCEIVCHGDFAPFNVATVGEAAVGIIDFDASHPAPAVWDLAYAVYRWAPLSDPTHDGVAFGTEEQLRRARLFCDAYGADENDRRQLPDMIVRRLRALLDFMHARANAGDATFVEDINVGDSDIYIRDLDYIRQRSDRLISVLID</sequence>
<organism evidence="2 3">
    <name type="scientific">Kaistia soli DSM 19436</name>
    <dbReference type="NCBI Taxonomy" id="1122133"/>
    <lineage>
        <taxon>Bacteria</taxon>
        <taxon>Pseudomonadati</taxon>
        <taxon>Pseudomonadota</taxon>
        <taxon>Alphaproteobacteria</taxon>
        <taxon>Hyphomicrobiales</taxon>
        <taxon>Kaistiaceae</taxon>
        <taxon>Kaistia</taxon>
    </lineage>
</organism>
<dbReference type="STRING" id="1122133.SAMN02745157_2098"/>
<dbReference type="GO" id="GO:0016301">
    <property type="term" value="F:kinase activity"/>
    <property type="evidence" value="ECO:0007669"/>
    <property type="project" value="UniProtKB-KW"/>
</dbReference>
<dbReference type="Proteomes" id="UP000184485">
    <property type="component" value="Unassembled WGS sequence"/>
</dbReference>
<dbReference type="InterPro" id="IPR011009">
    <property type="entry name" value="Kinase-like_dom_sf"/>
</dbReference>
<dbReference type="AlphaFoldDB" id="A0A1M5AE48"/>
<dbReference type="Gene3D" id="3.90.1200.10">
    <property type="match status" value="1"/>
</dbReference>
<name>A0A1M5AE48_9HYPH</name>
<evidence type="ECO:0000313" key="3">
    <source>
        <dbReference type="Proteomes" id="UP000184485"/>
    </source>
</evidence>
<accession>A0A1M5AE48</accession>
<dbReference type="Pfam" id="PF01636">
    <property type="entry name" value="APH"/>
    <property type="match status" value="2"/>
</dbReference>